<feature type="transmembrane region" description="Helical" evidence="1">
    <location>
        <begin position="37"/>
        <end position="59"/>
    </location>
</feature>
<dbReference type="SUPFAM" id="SSF75005">
    <property type="entry name" value="Arabinanase/levansucrase/invertase"/>
    <property type="match status" value="1"/>
</dbReference>
<dbReference type="EMBL" id="DSEU01000028">
    <property type="protein sequence ID" value="HEM66739.1"/>
    <property type="molecule type" value="Genomic_DNA"/>
</dbReference>
<feature type="transmembrane region" description="Helical" evidence="1">
    <location>
        <begin position="6"/>
        <end position="25"/>
    </location>
</feature>
<reference evidence="2" key="1">
    <citation type="journal article" date="2020" name="mSystems">
        <title>Genome- and Community-Level Interaction Insights into Carbon Utilization and Element Cycling Functions of Hydrothermarchaeota in Hydrothermal Sediment.</title>
        <authorList>
            <person name="Zhou Z."/>
            <person name="Liu Y."/>
            <person name="Xu W."/>
            <person name="Pan J."/>
            <person name="Luo Z.H."/>
            <person name="Li M."/>
        </authorList>
    </citation>
    <scope>NUCLEOTIDE SEQUENCE [LARGE SCALE GENOMIC DNA]</scope>
    <source>
        <strain evidence="2">SpSt-125</strain>
    </source>
</reference>
<dbReference type="InterPro" id="IPR023296">
    <property type="entry name" value="Glyco_hydro_beta-prop_sf"/>
</dbReference>
<comment type="caution">
    <text evidence="2">The sequence shown here is derived from an EMBL/GenBank/DDBJ whole genome shotgun (WGS) entry which is preliminary data.</text>
</comment>
<name>A0A7J2U2F1_9CREN</name>
<dbReference type="AlphaFoldDB" id="A0A7J2U2F1"/>
<sequence>MNVKLLTILFVVIIVLSNLITYYIIGSNLRQNIVTSITTVFVTYTSFITLTSAVTVTQFQTQTKTLTISTIPTSTIIPAYSIKLGERLNTVLPFMYINNITYYSEDLNTALTRWKIHGFYRKTADGIVLNGTSTCSIMYNNNVSLKPYTAYKAKISILSHDGDIRFSLYLPKTNRHVFSMVINKSLVVSTYHGILPVQYQKQIKLGNVNELEFLFILSGGDSGEFYIKRTDVDSDWLLVAQIESLELLTLNLRFALEVCNSTIIFKDFKTYMAAGTGIRDLRPVYDWSSGKYDPRSILKDREGYMIFFATEGYFHGGGGGLIFLRTKDLINYEPIIRVTANQPGYTGQGALFKWIDGKIHGYLMDWTSASPRFQGGKHRTVKVVLDENLNVLEVNTNVVLNGGPPGGSAGHYDISIFRFNGTWYAITSSFSGGTILWSLDDPTKPVFNYVKTIFESGYENPTIYPVIAPNGEIQFMLSVAADANNGACHKIFVLDASFNPITGYCLRRYNIWTAGTTFFLDPWYVFVHQDQIAERRLDPTDLGPGAYIEIYKLLTSYRYYIGE</sequence>
<proteinExistence type="predicted"/>
<evidence type="ECO:0000256" key="1">
    <source>
        <dbReference type="SAM" id="Phobius"/>
    </source>
</evidence>
<keyword evidence="1" id="KW-0472">Membrane</keyword>
<keyword evidence="1" id="KW-1133">Transmembrane helix</keyword>
<protein>
    <submittedName>
        <fullName evidence="2">Uncharacterized protein</fullName>
    </submittedName>
</protein>
<gene>
    <name evidence="2" type="ORF">ENO26_04115</name>
</gene>
<dbReference type="Gene3D" id="2.115.10.20">
    <property type="entry name" value="Glycosyl hydrolase domain, family 43"/>
    <property type="match status" value="1"/>
</dbReference>
<organism evidence="2">
    <name type="scientific">Ignisphaera aggregans</name>
    <dbReference type="NCBI Taxonomy" id="334771"/>
    <lineage>
        <taxon>Archaea</taxon>
        <taxon>Thermoproteota</taxon>
        <taxon>Thermoprotei</taxon>
        <taxon>Desulfurococcales</taxon>
        <taxon>Desulfurococcaceae</taxon>
        <taxon>Ignisphaera</taxon>
    </lineage>
</organism>
<evidence type="ECO:0000313" key="2">
    <source>
        <dbReference type="EMBL" id="HEM66739.1"/>
    </source>
</evidence>
<accession>A0A7J2U2F1</accession>
<keyword evidence="1" id="KW-0812">Transmembrane</keyword>